<reference evidence="1" key="5">
    <citation type="journal article" date="2002" name="Biosci. Biotechnol. Biochem.">
        <title>Genetic evidence that two types of retroelements evolved through different pathways in ectomycorrhizal homobasidiomycetes Tricholoma spp.</title>
        <authorList>
            <person name="Murata H."/>
            <person name="Babasaki K."/>
            <person name="Miyazaki Y."/>
            <person name="Yamada A."/>
        </authorList>
    </citation>
    <scope>NUCLEOTIDE SEQUENCE</scope>
    <source>
        <strain evidence="1">Y1</strain>
    </source>
</reference>
<keyword evidence="1" id="KW-0645">Protease</keyword>
<protein>
    <submittedName>
        <fullName evidence="1">Protease</fullName>
    </submittedName>
</protein>
<dbReference type="GO" id="GO:0008233">
    <property type="term" value="F:peptidase activity"/>
    <property type="evidence" value="ECO:0007669"/>
    <property type="project" value="UniProtKB-KW"/>
</dbReference>
<organism evidence="1">
    <name type="scientific">Tricholoma matsutake</name>
    <name type="common">Matsutake mushroom</name>
    <name type="synonym">Tricholoma nauseosum</name>
    <dbReference type="NCBI Taxonomy" id="40145"/>
    <lineage>
        <taxon>Eukaryota</taxon>
        <taxon>Fungi</taxon>
        <taxon>Dikarya</taxon>
        <taxon>Basidiomycota</taxon>
        <taxon>Agaricomycotina</taxon>
        <taxon>Agaricomycetes</taxon>
        <taxon>Agaricomycetidae</taxon>
        <taxon>Agaricales</taxon>
        <taxon>Tricholomatineae</taxon>
        <taxon>Tricholomataceae</taxon>
        <taxon>Tricholoma</taxon>
    </lineage>
</organism>
<dbReference type="GO" id="GO:0006508">
    <property type="term" value="P:proteolysis"/>
    <property type="evidence" value="ECO:0007669"/>
    <property type="project" value="UniProtKB-KW"/>
</dbReference>
<reference evidence="1" key="7">
    <citation type="journal article" date="2005" name="Mycorrhiza">
        <title>Highly polymorphic DNA markers to specify strains of the ectomycorrhizal basidiomycete Tricholoma matsutake based on sigmamarY1, the long terminal repeat of gypsy-type retroelement marY1.</title>
        <authorList>
            <person name="Murata H."/>
            <person name="Babasaki K."/>
            <person name="Yamada A."/>
        </authorList>
    </citation>
    <scope>NUCLEOTIDE SEQUENCE</scope>
    <source>
        <strain evidence="1">Y1</strain>
    </source>
</reference>
<reference evidence="1" key="6">
    <citation type="journal article" date="2004" name="Biosci. Biotechnol. Biochem.">
        <title>sigma marY1, the LTR of the gypsy-type retroelement marY1 from the basidiomycete tricholoma matsutake, allows multicopy DNA integration in Lentinula edodes.</title>
        <authorList>
            <person name="Murata H."/>
            <person name="Miyazaki Y."/>
        </authorList>
    </citation>
    <scope>NUCLEOTIDE SEQUENCE</scope>
    <source>
        <strain evidence="1">Y1</strain>
    </source>
</reference>
<dbReference type="AlphaFoldDB" id="Q7LWA1"/>
<reference evidence="1" key="8">
    <citation type="journal article" date="2005" name="Mycorrhiza">
        <title>Intra- and inter-specific variations in the copy number of two types of retrotransposons from the ectomycorrhizal basidiomycete Tricholoma matsutake.</title>
        <authorList>
            <person name="Murata H."/>
            <person name="Babasaki K."/>
        </authorList>
    </citation>
    <scope>NUCLEOTIDE SEQUENCE</scope>
    <source>
        <strain evidence="1">Y1</strain>
    </source>
</reference>
<proteinExistence type="predicted"/>
<reference evidence="1" key="2">
    <citation type="journal article" date="2001" name="Biosci. Biotechnol. Biochem.">
        <title>Expression of marY1, a gypsy-type LTR-retroelement from the ectomycorrhizal homobasidiomycete Tricholoma matsutake, in the budding yeast Saccharomyces cerevisiae.</title>
        <authorList>
            <person name="Murata H."/>
            <person name="Miyazaki Y."/>
        </authorList>
    </citation>
    <scope>NUCLEOTIDE SEQUENCE</scope>
    <source>
        <strain evidence="1">Y1</strain>
    </source>
</reference>
<dbReference type="EMBL" id="AB028236">
    <property type="protein sequence ID" value="BAD10925.1"/>
    <property type="molecule type" value="Genomic_DNA"/>
</dbReference>
<reference evidence="1" key="4">
    <citation type="journal article" date="2001" name="Mycoscience">
        <title>Amplification and cloning of putative reverse transcriptase genes from Tricholoma spp. by polymerase chain reaction.</title>
        <authorList>
            <person name="Murata H."/>
            <person name="Yamada A."/>
        </authorList>
    </citation>
    <scope>NUCLEOTIDE SEQUENCE</scope>
    <source>
        <strain evidence="1">Y1</strain>
    </source>
</reference>
<dbReference type="SMR" id="Q7LWA1"/>
<reference evidence="1" key="9">
    <citation type="journal article" date="2008" name="Appl. Environ. Microbiol.">
        <title>Traceability of Asian Matsutake, specialty mushrooms produced by the ectomycorrhizal basidiomycete Tricholoma matsutake, on the basis of retroelement-based DNA markers.</title>
        <authorList>
            <person name="Murata H."/>
            <person name="Babasaki K."/>
            <person name="Saegusa T."/>
            <person name="Takemoto K."/>
            <person name="Yamada A."/>
            <person name="Ohta A."/>
        </authorList>
    </citation>
    <scope>NUCLEOTIDE SEQUENCE</scope>
    <source>
        <strain evidence="1">Y1</strain>
    </source>
</reference>
<dbReference type="Pfam" id="PF08284">
    <property type="entry name" value="RVP_2"/>
    <property type="match status" value="1"/>
</dbReference>
<dbReference type="Gene3D" id="2.40.70.10">
    <property type="entry name" value="Acid Proteases"/>
    <property type="match status" value="1"/>
</dbReference>
<evidence type="ECO:0000313" key="1">
    <source>
        <dbReference type="EMBL" id="BAD10925.1"/>
    </source>
</evidence>
<name>Q7LWA1_TRIMT</name>
<dbReference type="CDD" id="cd00303">
    <property type="entry name" value="retropepsin_like"/>
    <property type="match status" value="1"/>
</dbReference>
<dbReference type="InterPro" id="IPR021109">
    <property type="entry name" value="Peptidase_aspartic_dom_sf"/>
</dbReference>
<sequence>MTDTGQILSVSALLDSGATGLFIDSHLVQQHRLNTRSLSRPIPVYNVDGSPNEAGAIREVADLVLRYKDHSERALFAVTQLGKQKAILGYPWLRDHNPEVDWRTGEVTMS</sequence>
<dbReference type="SUPFAM" id="SSF50630">
    <property type="entry name" value="Acid proteases"/>
    <property type="match status" value="1"/>
</dbReference>
<reference evidence="1" key="3">
    <citation type="journal article" date="2001" name="Biosci. Biotechnol. Biochem.">
        <title>The long terminal repeat (LTR) sequence of marY1, a retroelement from the ectomycorrhizal homobasidiomycete Tricholoma matsutake, is highly conserved in various higher fungi.</title>
        <authorList>
            <person name="Murata H."/>
            <person name="Miyazaki Y."/>
            <person name="Babasaki K."/>
        </authorList>
    </citation>
    <scope>NUCLEOTIDE SEQUENCE</scope>
    <source>
        <strain evidence="1">Y1</strain>
    </source>
</reference>
<keyword evidence="1" id="KW-0378">Hydrolase</keyword>
<accession>Q7LWA1</accession>
<reference evidence="1" key="1">
    <citation type="journal article" date="2000" name="Appl. Environ. Microbiol.">
        <title>marY1, a member of the gypsy group of long terminal repeat retroelements from the ectomycorrhizal basidiomycete Tricholoma matsutake.</title>
        <authorList>
            <person name="Murata H."/>
            <person name="Yamada A."/>
        </authorList>
    </citation>
    <scope>NUCLEOTIDE SEQUENCE</scope>
    <source>
        <strain evidence="1">Y1</strain>
    </source>
</reference>